<dbReference type="OrthoDB" id="1734229at2759"/>
<sequence length="127" mass="13909">MIFIGDRIVMPSSVVFLVVKLRLIPPTQFSSKNEHCKKSRSLFDIEVMEDEEQATAEGYAHAPYWPGPSWWLVIADEKLGKVVVPSPYANNASDVCLLIINADADANAAYSPLLHHAAGELNCSLGP</sequence>
<comment type="caution">
    <text evidence="1">The sequence shown here is derived from an EMBL/GenBank/DDBJ whole genome shotgun (WGS) entry which is preliminary data.</text>
</comment>
<proteinExistence type="predicted"/>
<evidence type="ECO:0000313" key="1">
    <source>
        <dbReference type="EMBL" id="KAF5349431.1"/>
    </source>
</evidence>
<keyword evidence="2" id="KW-1185">Reference proteome</keyword>
<dbReference type="InterPro" id="IPR014756">
    <property type="entry name" value="Ig_E-set"/>
</dbReference>
<gene>
    <name evidence="1" type="ORF">D9758_014627</name>
</gene>
<dbReference type="SUPFAM" id="SSF81296">
    <property type="entry name" value="E set domains"/>
    <property type="match status" value="1"/>
</dbReference>
<accession>A0A8H5CWR8</accession>
<reference evidence="1 2" key="1">
    <citation type="journal article" date="2020" name="ISME J.">
        <title>Uncovering the hidden diversity of litter-decomposition mechanisms in mushroom-forming fungi.</title>
        <authorList>
            <person name="Floudas D."/>
            <person name="Bentzer J."/>
            <person name="Ahren D."/>
            <person name="Johansson T."/>
            <person name="Persson P."/>
            <person name="Tunlid A."/>
        </authorList>
    </citation>
    <scope>NUCLEOTIDE SEQUENCE [LARGE SCALE GENOMIC DNA]</scope>
    <source>
        <strain evidence="1 2">CBS 291.85</strain>
    </source>
</reference>
<dbReference type="EMBL" id="JAACJM010000080">
    <property type="protein sequence ID" value="KAF5349431.1"/>
    <property type="molecule type" value="Genomic_DNA"/>
</dbReference>
<evidence type="ECO:0000313" key="2">
    <source>
        <dbReference type="Proteomes" id="UP000559256"/>
    </source>
</evidence>
<organism evidence="1 2">
    <name type="scientific">Tetrapyrgos nigripes</name>
    <dbReference type="NCBI Taxonomy" id="182062"/>
    <lineage>
        <taxon>Eukaryota</taxon>
        <taxon>Fungi</taxon>
        <taxon>Dikarya</taxon>
        <taxon>Basidiomycota</taxon>
        <taxon>Agaricomycotina</taxon>
        <taxon>Agaricomycetes</taxon>
        <taxon>Agaricomycetidae</taxon>
        <taxon>Agaricales</taxon>
        <taxon>Marasmiineae</taxon>
        <taxon>Marasmiaceae</taxon>
        <taxon>Tetrapyrgos</taxon>
    </lineage>
</organism>
<dbReference type="AlphaFoldDB" id="A0A8H5CWR8"/>
<protein>
    <submittedName>
        <fullName evidence="1">Uncharacterized protein</fullName>
    </submittedName>
</protein>
<name>A0A8H5CWR8_9AGAR</name>
<dbReference type="Proteomes" id="UP000559256">
    <property type="component" value="Unassembled WGS sequence"/>
</dbReference>